<organism evidence="4 5">
    <name type="scientific">Lysobacter koreensis</name>
    <dbReference type="NCBI Taxonomy" id="266122"/>
    <lineage>
        <taxon>Bacteria</taxon>
        <taxon>Pseudomonadati</taxon>
        <taxon>Pseudomonadota</taxon>
        <taxon>Gammaproteobacteria</taxon>
        <taxon>Lysobacterales</taxon>
        <taxon>Lysobacteraceae</taxon>
        <taxon>Lysobacter</taxon>
    </lineage>
</organism>
<feature type="domain" description="HTH luxR-type" evidence="3">
    <location>
        <begin position="130"/>
        <end position="187"/>
    </location>
</feature>
<evidence type="ECO:0000259" key="3">
    <source>
        <dbReference type="SMART" id="SM00421"/>
    </source>
</evidence>
<dbReference type="EMBL" id="JBHTIH010000002">
    <property type="protein sequence ID" value="MFD0738480.1"/>
    <property type="molecule type" value="Genomic_DNA"/>
</dbReference>
<feature type="region of interest" description="Disordered" evidence="1">
    <location>
        <begin position="202"/>
        <end position="224"/>
    </location>
</feature>
<keyword evidence="2" id="KW-0472">Membrane</keyword>
<reference evidence="5" key="1">
    <citation type="journal article" date="2019" name="Int. J. Syst. Evol. Microbiol.">
        <title>The Global Catalogue of Microorganisms (GCM) 10K type strain sequencing project: providing services to taxonomists for standard genome sequencing and annotation.</title>
        <authorList>
            <consortium name="The Broad Institute Genomics Platform"/>
            <consortium name="The Broad Institute Genome Sequencing Center for Infectious Disease"/>
            <person name="Wu L."/>
            <person name="Ma J."/>
        </authorList>
    </citation>
    <scope>NUCLEOTIDE SEQUENCE [LARGE SCALE GENOMIC DNA]</scope>
    <source>
        <strain evidence="5">CCUG 55491</strain>
    </source>
</reference>
<evidence type="ECO:0000313" key="4">
    <source>
        <dbReference type="EMBL" id="MFD0738480.1"/>
    </source>
</evidence>
<gene>
    <name evidence="4" type="ORF">ACFQZQ_04160</name>
</gene>
<dbReference type="InterPro" id="IPR000792">
    <property type="entry name" value="Tscrpt_reg_LuxR_C"/>
</dbReference>
<feature type="transmembrane region" description="Helical" evidence="2">
    <location>
        <begin position="61"/>
        <end position="82"/>
    </location>
</feature>
<name>A0ABW2YJ79_9GAMM</name>
<proteinExistence type="predicted"/>
<keyword evidence="5" id="KW-1185">Reference proteome</keyword>
<keyword evidence="2" id="KW-0812">Transmembrane</keyword>
<dbReference type="Gene3D" id="1.10.10.10">
    <property type="entry name" value="Winged helix-like DNA-binding domain superfamily/Winged helix DNA-binding domain"/>
    <property type="match status" value="1"/>
</dbReference>
<dbReference type="SUPFAM" id="SSF46894">
    <property type="entry name" value="C-terminal effector domain of the bipartite response regulators"/>
    <property type="match status" value="1"/>
</dbReference>
<keyword evidence="2" id="KW-1133">Transmembrane helix</keyword>
<dbReference type="InterPro" id="IPR016032">
    <property type="entry name" value="Sig_transdc_resp-reg_C-effctor"/>
</dbReference>
<comment type="caution">
    <text evidence="4">The sequence shown here is derived from an EMBL/GenBank/DDBJ whole genome shotgun (WGS) entry which is preliminary data.</text>
</comment>
<evidence type="ECO:0000256" key="1">
    <source>
        <dbReference type="SAM" id="MobiDB-lite"/>
    </source>
</evidence>
<dbReference type="SMART" id="SM00421">
    <property type="entry name" value="HTH_LUXR"/>
    <property type="match status" value="1"/>
</dbReference>
<dbReference type="InterPro" id="IPR036388">
    <property type="entry name" value="WH-like_DNA-bd_sf"/>
</dbReference>
<protein>
    <submittedName>
        <fullName evidence="4">Helix-turn-helix transcriptional regulator</fullName>
    </submittedName>
</protein>
<feature type="transmembrane region" description="Helical" evidence="2">
    <location>
        <begin position="31"/>
        <end position="49"/>
    </location>
</feature>
<evidence type="ECO:0000256" key="2">
    <source>
        <dbReference type="SAM" id="Phobius"/>
    </source>
</evidence>
<dbReference type="Proteomes" id="UP001597090">
    <property type="component" value="Unassembled WGS sequence"/>
</dbReference>
<evidence type="ECO:0000313" key="5">
    <source>
        <dbReference type="Proteomes" id="UP001597090"/>
    </source>
</evidence>
<accession>A0ABW2YJ79</accession>
<sequence length="224" mass="24147">MNICRRSRAQTRASPIASGCAMKWSGSTIDWRLGLLGAGAVVALLGMEIATETDGISPLELLLEVAELALTIGAAVAIALMFGRLRTQHEERLTLTRDLHASKRDGEHWRAQAQSHLEGLSAAIREQFRQWRLSEAESEVCLLLMKGLSHREIGLMRGTSEATVRQQARAAYEKSGLKGRAPLCAYFLEDLLPARDTPAVRPGRGNGAGTGNGMAAAIPPSQHA</sequence>